<sequence>MFYLISPFVADAAILFSSGSFKRDESSLQNSDALPQPFAISYRADDLLSRPAKRRSDNCCARSL</sequence>
<keyword evidence="3" id="KW-1185">Reference proteome</keyword>
<name>A0A4Q0QLJ4_9BRAD</name>
<dbReference type="Proteomes" id="UP000289946">
    <property type="component" value="Unassembled WGS sequence"/>
</dbReference>
<dbReference type="EMBL" id="RDRA01000029">
    <property type="protein sequence ID" value="RXG87333.1"/>
    <property type="molecule type" value="Genomic_DNA"/>
</dbReference>
<evidence type="ECO:0000313" key="4">
    <source>
        <dbReference type="Proteomes" id="UP000290174"/>
    </source>
</evidence>
<evidence type="ECO:0000313" key="3">
    <source>
        <dbReference type="Proteomes" id="UP000289946"/>
    </source>
</evidence>
<dbReference type="Proteomes" id="UP000290174">
    <property type="component" value="Unassembled WGS sequence"/>
</dbReference>
<organism evidence="2 4">
    <name type="scientific">Bradyrhizobium zhanjiangense</name>
    <dbReference type="NCBI Taxonomy" id="1325107"/>
    <lineage>
        <taxon>Bacteria</taxon>
        <taxon>Pseudomonadati</taxon>
        <taxon>Pseudomonadota</taxon>
        <taxon>Alphaproteobacteria</taxon>
        <taxon>Hyphomicrobiales</taxon>
        <taxon>Nitrobacteraceae</taxon>
        <taxon>Bradyrhizobium</taxon>
    </lineage>
</organism>
<reference evidence="2 4" key="1">
    <citation type="submission" date="2018-11" db="EMBL/GenBank/DDBJ databases">
        <title>Bradyrhizobium sp. nov., isolated from effective nodules of peanut in China.</title>
        <authorList>
            <person name="Li Y."/>
        </authorList>
    </citation>
    <scope>NUCLEOTIDE SEQUENCE [LARGE SCALE GENOMIC DNA]</scope>
    <source>
        <strain evidence="2 4">CCBAU 51770</strain>
        <strain evidence="1 3">CCBAU 51781</strain>
    </source>
</reference>
<proteinExistence type="predicted"/>
<evidence type="ECO:0000313" key="2">
    <source>
        <dbReference type="EMBL" id="RXG95248.1"/>
    </source>
</evidence>
<dbReference type="AlphaFoldDB" id="A0A4Q0QLJ4"/>
<dbReference type="EMBL" id="RKMK01000016">
    <property type="protein sequence ID" value="RXG95248.1"/>
    <property type="molecule type" value="Genomic_DNA"/>
</dbReference>
<gene>
    <name evidence="2" type="ORF">EAS61_19010</name>
    <name evidence="1" type="ORF">EAS62_35925</name>
</gene>
<protein>
    <submittedName>
        <fullName evidence="2">Uncharacterized protein</fullName>
    </submittedName>
</protein>
<comment type="caution">
    <text evidence="2">The sequence shown here is derived from an EMBL/GenBank/DDBJ whole genome shotgun (WGS) entry which is preliminary data.</text>
</comment>
<evidence type="ECO:0000313" key="1">
    <source>
        <dbReference type="EMBL" id="RXG87333.1"/>
    </source>
</evidence>
<accession>A0A4Q0QLJ4</accession>